<dbReference type="InterPro" id="IPR000073">
    <property type="entry name" value="AB_hydrolase_1"/>
</dbReference>
<dbReference type="SUPFAM" id="SSF53474">
    <property type="entry name" value="alpha/beta-Hydrolases"/>
    <property type="match status" value="1"/>
</dbReference>
<dbReference type="InterPro" id="IPR029058">
    <property type="entry name" value="AB_hydrolase_fold"/>
</dbReference>
<keyword evidence="6" id="KW-0325">Glycoprotein</keyword>
<dbReference type="Pfam" id="PF04083">
    <property type="entry name" value="Abhydro_lipase"/>
    <property type="match status" value="1"/>
</dbReference>
<proteinExistence type="inferred from homology"/>
<evidence type="ECO:0000256" key="6">
    <source>
        <dbReference type="ARBA" id="ARBA00023180"/>
    </source>
</evidence>
<dbReference type="Gene3D" id="3.40.50.1820">
    <property type="entry name" value="alpha/beta hydrolase"/>
    <property type="match status" value="1"/>
</dbReference>
<name>A0AAV2IMT8_LYMST</name>
<protein>
    <recommendedName>
        <fullName evidence="12">Lipase</fullName>
    </recommendedName>
</protein>
<dbReference type="AlphaFoldDB" id="A0AAV2IMT8"/>
<evidence type="ECO:0000256" key="4">
    <source>
        <dbReference type="ARBA" id="ARBA00022963"/>
    </source>
</evidence>
<evidence type="ECO:0000313" key="10">
    <source>
        <dbReference type="EMBL" id="CAL1548477.1"/>
    </source>
</evidence>
<dbReference type="InterPro" id="IPR006693">
    <property type="entry name" value="AB_hydrolase_lipase"/>
</dbReference>
<evidence type="ECO:0000256" key="3">
    <source>
        <dbReference type="ARBA" id="ARBA00022801"/>
    </source>
</evidence>
<evidence type="ECO:0000256" key="7">
    <source>
        <dbReference type="PIRSR" id="PIRSR000862-1"/>
    </source>
</evidence>
<feature type="domain" description="AB hydrolase-1" evidence="8">
    <location>
        <begin position="147"/>
        <end position="418"/>
    </location>
</feature>
<dbReference type="InterPro" id="IPR025483">
    <property type="entry name" value="Lipase_euk"/>
</dbReference>
<dbReference type="EMBL" id="CAXITT010001368">
    <property type="protein sequence ID" value="CAL1548477.1"/>
    <property type="molecule type" value="Genomic_DNA"/>
</dbReference>
<keyword evidence="3" id="KW-0378">Hydrolase</keyword>
<dbReference type="Proteomes" id="UP001497497">
    <property type="component" value="Unassembled WGS sequence"/>
</dbReference>
<dbReference type="GO" id="GO:0016042">
    <property type="term" value="P:lipid catabolic process"/>
    <property type="evidence" value="ECO:0007669"/>
    <property type="project" value="UniProtKB-KW"/>
</dbReference>
<accession>A0AAV2IMT8</accession>
<keyword evidence="5" id="KW-0443">Lipid metabolism</keyword>
<sequence length="441" mass="50748">MLVKISLGQVCFFITSLIYIIRASKDPSLNNVLEVISNQYNAKRNDDNSFGRQNSMSKSTVDIHLDPDVNKNLTELILSQGYPSETYTVQTSDGFLLDLHRIPHGRKGSHFNYRKNSKGVVYLQHALLSSACDWVLNFADDSLGFILADAGYDVWMGNSRGNTYSRKHATLDPNNPKFWDWSFDEMAKYDVPAFLEFVLNETGETSLYYIGHSQGTTMAFALFSQRPDIRKKIKLFVALAPVAHINYIKSPIKYLAEFPDQLLYDTFGRRDFLPNNDILKFLVDTFCGDVLTRWVCYNQLFLFSGFDLSNLNQSRLQVYMNHSPAGVSTKDMVHFAQMHREQKFMMYNFGSAKENEKYYNQTEPPTYDLTQVDVPVVAFTSTNDWLSDPQDVAELFKTLPNLKAKYEIQGWNHIDFTWGMDAAKRCYGTILQWLVQFQKAK</sequence>
<gene>
    <name evidence="10" type="ORF">GSLYS_00021794001</name>
</gene>
<evidence type="ECO:0000256" key="1">
    <source>
        <dbReference type="ARBA" id="ARBA00010701"/>
    </source>
</evidence>
<feature type="active site" description="Nucleophile" evidence="7">
    <location>
        <position position="213"/>
    </location>
</feature>
<keyword evidence="11" id="KW-1185">Reference proteome</keyword>
<evidence type="ECO:0000256" key="5">
    <source>
        <dbReference type="ARBA" id="ARBA00023098"/>
    </source>
</evidence>
<feature type="active site" description="Charge relay system" evidence="7">
    <location>
        <position position="413"/>
    </location>
</feature>
<dbReference type="PANTHER" id="PTHR11005">
    <property type="entry name" value="LYSOSOMAL ACID LIPASE-RELATED"/>
    <property type="match status" value="1"/>
</dbReference>
<evidence type="ECO:0000259" key="9">
    <source>
        <dbReference type="Pfam" id="PF04083"/>
    </source>
</evidence>
<organism evidence="10 11">
    <name type="scientific">Lymnaea stagnalis</name>
    <name type="common">Great pond snail</name>
    <name type="synonym">Helix stagnalis</name>
    <dbReference type="NCBI Taxonomy" id="6523"/>
    <lineage>
        <taxon>Eukaryota</taxon>
        <taxon>Metazoa</taxon>
        <taxon>Spiralia</taxon>
        <taxon>Lophotrochozoa</taxon>
        <taxon>Mollusca</taxon>
        <taxon>Gastropoda</taxon>
        <taxon>Heterobranchia</taxon>
        <taxon>Euthyneura</taxon>
        <taxon>Panpulmonata</taxon>
        <taxon>Hygrophila</taxon>
        <taxon>Lymnaeoidea</taxon>
        <taxon>Lymnaeidae</taxon>
        <taxon>Lymnaea</taxon>
    </lineage>
</organism>
<comment type="similarity">
    <text evidence="1">Belongs to the AB hydrolase superfamily. Lipase family.</text>
</comment>
<feature type="domain" description="Partial AB-hydrolase lipase" evidence="9">
    <location>
        <begin position="74"/>
        <end position="137"/>
    </location>
</feature>
<dbReference type="FunFam" id="3.40.50.1820:FF:000021">
    <property type="entry name" value="Lipase"/>
    <property type="match status" value="1"/>
</dbReference>
<comment type="caution">
    <text evidence="10">The sequence shown here is derived from an EMBL/GenBank/DDBJ whole genome shotgun (WGS) entry which is preliminary data.</text>
</comment>
<dbReference type="Pfam" id="PF00561">
    <property type="entry name" value="Abhydrolase_1"/>
    <property type="match status" value="1"/>
</dbReference>
<evidence type="ECO:0000256" key="2">
    <source>
        <dbReference type="ARBA" id="ARBA00022729"/>
    </source>
</evidence>
<evidence type="ECO:0000313" key="11">
    <source>
        <dbReference type="Proteomes" id="UP001497497"/>
    </source>
</evidence>
<evidence type="ECO:0008006" key="12">
    <source>
        <dbReference type="Google" id="ProtNLM"/>
    </source>
</evidence>
<keyword evidence="2" id="KW-0732">Signal</keyword>
<dbReference type="PIRSF" id="PIRSF000862">
    <property type="entry name" value="Steryl_ester_lip"/>
    <property type="match status" value="1"/>
</dbReference>
<evidence type="ECO:0000259" key="8">
    <source>
        <dbReference type="Pfam" id="PF00561"/>
    </source>
</evidence>
<dbReference type="GO" id="GO:0016788">
    <property type="term" value="F:hydrolase activity, acting on ester bonds"/>
    <property type="evidence" value="ECO:0007669"/>
    <property type="project" value="InterPro"/>
</dbReference>
<reference evidence="10 11" key="1">
    <citation type="submission" date="2024-04" db="EMBL/GenBank/DDBJ databases">
        <authorList>
            <consortium name="Genoscope - CEA"/>
            <person name="William W."/>
        </authorList>
    </citation>
    <scope>NUCLEOTIDE SEQUENCE [LARGE SCALE GENOMIC DNA]</scope>
</reference>
<keyword evidence="4" id="KW-0442">Lipid degradation</keyword>
<feature type="active site" description="Charge relay system" evidence="7">
    <location>
        <position position="384"/>
    </location>
</feature>